<keyword evidence="10" id="KW-0285">Flavoprotein</keyword>
<protein>
    <recommendedName>
        <fullName evidence="6">Flavohemoprotein</fullName>
        <ecNumber evidence="5">1.14.12.17</ecNumber>
    </recommendedName>
    <alternativeName>
        <fullName evidence="19">Flavohemoglobin</fullName>
    </alternativeName>
    <alternativeName>
        <fullName evidence="18">Hemoglobin-like protein</fullName>
    </alternativeName>
    <alternativeName>
        <fullName evidence="20">Nitric oxide dioxygenase</fullName>
    </alternativeName>
</protein>
<evidence type="ECO:0000256" key="5">
    <source>
        <dbReference type="ARBA" id="ARBA00012229"/>
    </source>
</evidence>
<dbReference type="InterPro" id="IPR017927">
    <property type="entry name" value="FAD-bd_FR_type"/>
</dbReference>
<evidence type="ECO:0000313" key="27">
    <source>
        <dbReference type="Proteomes" id="UP000052022"/>
    </source>
</evidence>
<keyword evidence="8 23" id="KW-0349">Heme</keyword>
<evidence type="ECO:0000256" key="2">
    <source>
        <dbReference type="ARBA" id="ARBA00001974"/>
    </source>
</evidence>
<keyword evidence="12" id="KW-0274">FAD</keyword>
<keyword evidence="15" id="KW-0408">Iron</keyword>
<dbReference type="SUPFAM" id="SSF63380">
    <property type="entry name" value="Riboflavin synthase domain-like"/>
    <property type="match status" value="1"/>
</dbReference>
<dbReference type="OrthoDB" id="9786134at2"/>
<dbReference type="InterPro" id="IPR009050">
    <property type="entry name" value="Globin-like_sf"/>
</dbReference>
<evidence type="ECO:0000256" key="8">
    <source>
        <dbReference type="ARBA" id="ARBA00022617"/>
    </source>
</evidence>
<organism evidence="26 27">
    <name type="scientific">Tritonibacter multivorans</name>
    <dbReference type="NCBI Taxonomy" id="928856"/>
    <lineage>
        <taxon>Bacteria</taxon>
        <taxon>Pseudomonadati</taxon>
        <taxon>Pseudomonadota</taxon>
        <taxon>Alphaproteobacteria</taxon>
        <taxon>Rhodobacterales</taxon>
        <taxon>Paracoccaceae</taxon>
        <taxon>Tritonibacter</taxon>
    </lineage>
</organism>
<keyword evidence="9 23" id="KW-0561">Oxygen transport</keyword>
<evidence type="ECO:0000259" key="24">
    <source>
        <dbReference type="PROSITE" id="PS01033"/>
    </source>
</evidence>
<feature type="domain" description="FAD-binding FR-type" evidence="25">
    <location>
        <begin position="155"/>
        <end position="259"/>
    </location>
</feature>
<accession>A0A0P1GZ30</accession>
<dbReference type="PROSITE" id="PS01033">
    <property type="entry name" value="GLOBIN"/>
    <property type="match status" value="1"/>
</dbReference>
<evidence type="ECO:0000259" key="25">
    <source>
        <dbReference type="PROSITE" id="PS51384"/>
    </source>
</evidence>
<evidence type="ECO:0000256" key="19">
    <source>
        <dbReference type="ARBA" id="ARBA00030929"/>
    </source>
</evidence>
<dbReference type="InterPro" id="IPR001433">
    <property type="entry name" value="OxRdtase_FAD/NAD-bd"/>
</dbReference>
<keyword evidence="14 26" id="KW-0560">Oxidoreductase</keyword>
<dbReference type="GO" id="GO:0020037">
    <property type="term" value="F:heme binding"/>
    <property type="evidence" value="ECO:0007669"/>
    <property type="project" value="InterPro"/>
</dbReference>
<evidence type="ECO:0000256" key="6">
    <source>
        <dbReference type="ARBA" id="ARBA00014637"/>
    </source>
</evidence>
<dbReference type="SUPFAM" id="SSF46458">
    <property type="entry name" value="Globin-like"/>
    <property type="match status" value="1"/>
</dbReference>
<dbReference type="InterPro" id="IPR012292">
    <property type="entry name" value="Globin/Proto"/>
</dbReference>
<dbReference type="Gene3D" id="1.10.490.10">
    <property type="entry name" value="Globins"/>
    <property type="match status" value="1"/>
</dbReference>
<dbReference type="PANTHER" id="PTHR43396">
    <property type="entry name" value="FLAVOHEMOPROTEIN"/>
    <property type="match status" value="1"/>
</dbReference>
<dbReference type="FunFam" id="2.40.30.10:FF:000034">
    <property type="entry name" value="Flavohemoprotein"/>
    <property type="match status" value="1"/>
</dbReference>
<dbReference type="NCBIfam" id="NF009805">
    <property type="entry name" value="PRK13289.1"/>
    <property type="match status" value="1"/>
</dbReference>
<dbReference type="STRING" id="928856.SAMN04488049_10189"/>
<dbReference type="InterPro" id="IPR017938">
    <property type="entry name" value="Riboflavin_synthase-like_b-brl"/>
</dbReference>
<dbReference type="PRINTS" id="PR00409">
    <property type="entry name" value="PHDIOXRDTASE"/>
</dbReference>
<evidence type="ECO:0000256" key="12">
    <source>
        <dbReference type="ARBA" id="ARBA00022827"/>
    </source>
</evidence>
<comment type="cofactor">
    <cofactor evidence="1">
        <name>heme b</name>
        <dbReference type="ChEBI" id="CHEBI:60344"/>
    </cofactor>
</comment>
<dbReference type="Gene3D" id="3.40.50.80">
    <property type="entry name" value="Nucleotide-binding domain of ferredoxin-NADP reductase (FNR) module"/>
    <property type="match status" value="1"/>
</dbReference>
<proteinExistence type="inferred from homology"/>
<dbReference type="GO" id="GO:0008941">
    <property type="term" value="F:nitric oxide dioxygenase NAD(P)H activity"/>
    <property type="evidence" value="ECO:0007669"/>
    <property type="project" value="UniProtKB-EC"/>
</dbReference>
<comment type="catalytic activity">
    <reaction evidence="22">
        <text>2 nitric oxide + NADPH + 2 O2 = 2 nitrate + NADP(+) + H(+)</text>
        <dbReference type="Rhea" id="RHEA:19465"/>
        <dbReference type="ChEBI" id="CHEBI:15378"/>
        <dbReference type="ChEBI" id="CHEBI:15379"/>
        <dbReference type="ChEBI" id="CHEBI:16480"/>
        <dbReference type="ChEBI" id="CHEBI:17632"/>
        <dbReference type="ChEBI" id="CHEBI:57783"/>
        <dbReference type="ChEBI" id="CHEBI:58349"/>
        <dbReference type="EC" id="1.14.12.17"/>
    </reaction>
</comment>
<reference evidence="26 27" key="1">
    <citation type="submission" date="2015-09" db="EMBL/GenBank/DDBJ databases">
        <authorList>
            <consortium name="Swine Surveillance"/>
        </authorList>
    </citation>
    <scope>NUCLEOTIDE SEQUENCE [LARGE SCALE GENOMIC DNA]</scope>
    <source>
        <strain evidence="26 27">CECT 7557</strain>
    </source>
</reference>
<comment type="similarity">
    <text evidence="4">Belongs to the globin family. Two-domain flavohemoproteins subfamily.</text>
</comment>
<evidence type="ECO:0000256" key="23">
    <source>
        <dbReference type="RuleBase" id="RU000356"/>
    </source>
</evidence>
<evidence type="ECO:0000256" key="17">
    <source>
        <dbReference type="ARBA" id="ARBA00025094"/>
    </source>
</evidence>
<keyword evidence="23" id="KW-0813">Transport</keyword>
<evidence type="ECO:0000256" key="1">
    <source>
        <dbReference type="ARBA" id="ARBA00001970"/>
    </source>
</evidence>
<dbReference type="FunFam" id="1.10.490.10:FF:000003">
    <property type="entry name" value="Flavohemoprotein"/>
    <property type="match status" value="1"/>
</dbReference>
<keyword evidence="26" id="KW-0223">Dioxygenase</keyword>
<comment type="catalytic activity">
    <reaction evidence="21">
        <text>2 nitric oxide + NADH + 2 O2 = 2 nitrate + NAD(+) + H(+)</text>
        <dbReference type="Rhea" id="RHEA:19469"/>
        <dbReference type="ChEBI" id="CHEBI:15378"/>
        <dbReference type="ChEBI" id="CHEBI:15379"/>
        <dbReference type="ChEBI" id="CHEBI:16480"/>
        <dbReference type="ChEBI" id="CHEBI:17632"/>
        <dbReference type="ChEBI" id="CHEBI:57540"/>
        <dbReference type="ChEBI" id="CHEBI:57945"/>
        <dbReference type="EC" id="1.14.12.17"/>
    </reaction>
</comment>
<evidence type="ECO:0000256" key="14">
    <source>
        <dbReference type="ARBA" id="ARBA00023002"/>
    </source>
</evidence>
<evidence type="ECO:0000256" key="16">
    <source>
        <dbReference type="ARBA" id="ARBA00023027"/>
    </source>
</evidence>
<evidence type="ECO:0000256" key="7">
    <source>
        <dbReference type="ARBA" id="ARBA00022575"/>
    </source>
</evidence>
<dbReference type="InterPro" id="IPR008333">
    <property type="entry name" value="Cbr1-like_FAD-bd_dom"/>
</dbReference>
<evidence type="ECO:0000256" key="10">
    <source>
        <dbReference type="ARBA" id="ARBA00022630"/>
    </source>
</evidence>
<evidence type="ECO:0000256" key="18">
    <source>
        <dbReference type="ARBA" id="ARBA00030024"/>
    </source>
</evidence>
<dbReference type="GO" id="GO:0019825">
    <property type="term" value="F:oxygen binding"/>
    <property type="evidence" value="ECO:0007669"/>
    <property type="project" value="InterPro"/>
</dbReference>
<dbReference type="CDD" id="cd06184">
    <property type="entry name" value="flavohem_like_fad_nad_binding"/>
    <property type="match status" value="1"/>
</dbReference>
<dbReference type="Proteomes" id="UP000052022">
    <property type="component" value="Unassembled WGS sequence"/>
</dbReference>
<keyword evidence="11" id="KW-0479">Metal-binding</keyword>
<dbReference type="EC" id="1.14.12.17" evidence="5"/>
<keyword evidence="13" id="KW-0521">NADP</keyword>
<evidence type="ECO:0000256" key="11">
    <source>
        <dbReference type="ARBA" id="ARBA00022723"/>
    </source>
</evidence>
<dbReference type="EMBL" id="CYSD01000037">
    <property type="protein sequence ID" value="CUH79895.1"/>
    <property type="molecule type" value="Genomic_DNA"/>
</dbReference>
<dbReference type="GO" id="GO:0046872">
    <property type="term" value="F:metal ion binding"/>
    <property type="evidence" value="ECO:0007669"/>
    <property type="project" value="UniProtKB-KW"/>
</dbReference>
<dbReference type="SUPFAM" id="SSF52343">
    <property type="entry name" value="Ferredoxin reductase-like, C-terminal NADP-linked domain"/>
    <property type="match status" value="1"/>
</dbReference>
<evidence type="ECO:0000256" key="20">
    <source>
        <dbReference type="ARBA" id="ARBA00033187"/>
    </source>
</evidence>
<dbReference type="RefSeq" id="WP_058290631.1">
    <property type="nucleotide sequence ID" value="NZ_CYSD01000037.1"/>
</dbReference>
<keyword evidence="16" id="KW-0520">NAD</keyword>
<evidence type="ECO:0000256" key="4">
    <source>
        <dbReference type="ARBA" id="ARBA00008414"/>
    </source>
</evidence>
<keyword evidence="27" id="KW-1185">Reference proteome</keyword>
<evidence type="ECO:0000256" key="3">
    <source>
        <dbReference type="ARBA" id="ARBA00006401"/>
    </source>
</evidence>
<evidence type="ECO:0000256" key="13">
    <source>
        <dbReference type="ARBA" id="ARBA00022857"/>
    </source>
</evidence>
<evidence type="ECO:0000256" key="22">
    <source>
        <dbReference type="ARBA" id="ARBA00049433"/>
    </source>
</evidence>
<dbReference type="GO" id="GO:0071949">
    <property type="term" value="F:FAD binding"/>
    <property type="evidence" value="ECO:0007669"/>
    <property type="project" value="TreeGrafter"/>
</dbReference>
<gene>
    <name evidence="26" type="primary">hmp_4</name>
    <name evidence="26" type="ORF">TRM7557_02629</name>
</gene>
<sequence>MTNPLSLETKAIVAATVPALEQHGKQVVATMYQHLLADPEIRALFNQSHQSGDSPQHAALTNAILGYAKNINNLAVLGPVVDRIVNKHVGLQIKPHHYVHVANALLQAIADVLGEAATPDVLNAWGEAYWVLANLLIDTEDSMYKQIAASEGGWEGFREFRIAEIREESETIKSFVLRPVDGNSVMRHKPGQYLSFAFDRPETGQARRNYSISCGPNTDHYRITVKREPGGKVSGWLHDGAKVGDLLHVAAPAGEFFLAPEKRDVVLLSAGVGLTPMVSMLESLSGSVAQTTFVHATLNGKTHAMGAHSRALASRSVVFYEAPEDSDTANYDIAGRMSPDWLAANTNLAASDYYICGPKGFMAMAIKGLRDAGVSMDRIHFEFFGPAEDLGVA</sequence>
<dbReference type="Pfam" id="PF00970">
    <property type="entry name" value="FAD_binding_6"/>
    <property type="match status" value="1"/>
</dbReference>
<dbReference type="AlphaFoldDB" id="A0A0P1GZ30"/>
<evidence type="ECO:0000256" key="9">
    <source>
        <dbReference type="ARBA" id="ARBA00022621"/>
    </source>
</evidence>
<dbReference type="GO" id="GO:0009636">
    <property type="term" value="P:response to toxic substance"/>
    <property type="evidence" value="ECO:0007669"/>
    <property type="project" value="UniProtKB-KW"/>
</dbReference>
<comment type="function">
    <text evidence="17">Is involved in NO detoxification in an aerobic process, termed nitric oxide dioxygenase (NOD) reaction that utilizes O(2) and NAD(P)H to convert NO to nitrate, which protects the bacterium from various noxious nitrogen compounds. Therefore, plays a central role in the inducible response to nitrosative stress.</text>
</comment>
<dbReference type="Pfam" id="PF00042">
    <property type="entry name" value="Globin"/>
    <property type="match status" value="1"/>
</dbReference>
<evidence type="ECO:0000313" key="26">
    <source>
        <dbReference type="EMBL" id="CUH79895.1"/>
    </source>
</evidence>
<keyword evidence="7" id="KW-0216">Detoxification</keyword>
<dbReference type="Pfam" id="PF00175">
    <property type="entry name" value="NAD_binding_1"/>
    <property type="match status" value="1"/>
</dbReference>
<dbReference type="GO" id="GO:0071500">
    <property type="term" value="P:cellular response to nitrosative stress"/>
    <property type="evidence" value="ECO:0007669"/>
    <property type="project" value="TreeGrafter"/>
</dbReference>
<name>A0A0P1GZ30_9RHOB</name>
<dbReference type="GO" id="GO:0005344">
    <property type="term" value="F:oxygen carrier activity"/>
    <property type="evidence" value="ECO:0007669"/>
    <property type="project" value="UniProtKB-KW"/>
</dbReference>
<evidence type="ECO:0000256" key="15">
    <source>
        <dbReference type="ARBA" id="ARBA00023004"/>
    </source>
</evidence>
<comment type="similarity">
    <text evidence="3">In the C-terminal section; belongs to the flavoprotein pyridine nucleotide cytochrome reductase family.</text>
</comment>
<dbReference type="PROSITE" id="PS51384">
    <property type="entry name" value="FAD_FR"/>
    <property type="match status" value="1"/>
</dbReference>
<dbReference type="Gene3D" id="2.40.30.10">
    <property type="entry name" value="Translation factors"/>
    <property type="match status" value="1"/>
</dbReference>
<dbReference type="InterPro" id="IPR039261">
    <property type="entry name" value="FNR_nucleotide-bd"/>
</dbReference>
<comment type="cofactor">
    <cofactor evidence="2">
        <name>FAD</name>
        <dbReference type="ChEBI" id="CHEBI:57692"/>
    </cofactor>
</comment>
<dbReference type="InterPro" id="IPR000971">
    <property type="entry name" value="Globin"/>
</dbReference>
<feature type="domain" description="Globin" evidence="24">
    <location>
        <begin position="4"/>
        <end position="141"/>
    </location>
</feature>
<dbReference type="PANTHER" id="PTHR43396:SF3">
    <property type="entry name" value="FLAVOHEMOPROTEIN"/>
    <property type="match status" value="1"/>
</dbReference>
<dbReference type="GO" id="GO:0046210">
    <property type="term" value="P:nitric oxide catabolic process"/>
    <property type="evidence" value="ECO:0007669"/>
    <property type="project" value="TreeGrafter"/>
</dbReference>
<evidence type="ECO:0000256" key="21">
    <source>
        <dbReference type="ARBA" id="ARBA00048649"/>
    </source>
</evidence>